<name>A0A1G4BSC2_9PEZI</name>
<organism evidence="3 4">
    <name type="scientific">Colletotrichum orchidophilum</name>
    <dbReference type="NCBI Taxonomy" id="1209926"/>
    <lineage>
        <taxon>Eukaryota</taxon>
        <taxon>Fungi</taxon>
        <taxon>Dikarya</taxon>
        <taxon>Ascomycota</taxon>
        <taxon>Pezizomycotina</taxon>
        <taxon>Sordariomycetes</taxon>
        <taxon>Hypocreomycetidae</taxon>
        <taxon>Glomerellales</taxon>
        <taxon>Glomerellaceae</taxon>
        <taxon>Colletotrichum</taxon>
    </lineage>
</organism>
<dbReference type="PANTHER" id="PTHR46910:SF5">
    <property type="entry name" value="ZN(II)2CYS6 TRANSCRIPTION FACTOR (EUROFUNG)"/>
    <property type="match status" value="1"/>
</dbReference>
<protein>
    <recommendedName>
        <fullName evidence="2">Xylanolytic transcriptional activator regulatory domain-containing protein</fullName>
    </recommendedName>
</protein>
<keyword evidence="4" id="KW-1185">Reference proteome</keyword>
<proteinExistence type="predicted"/>
<reference evidence="3 4" key="1">
    <citation type="submission" date="2016-09" db="EMBL/GenBank/DDBJ databases">
        <authorList>
            <person name="Capua I."/>
            <person name="De Benedictis P."/>
            <person name="Joannis T."/>
            <person name="Lombin L.H."/>
            <person name="Cattoli G."/>
        </authorList>
    </citation>
    <scope>NUCLEOTIDE SEQUENCE [LARGE SCALE GENOMIC DNA]</scope>
    <source>
        <strain evidence="3 4">IMI 309357</strain>
    </source>
</reference>
<dbReference type="CDD" id="cd12148">
    <property type="entry name" value="fungal_TF_MHR"/>
    <property type="match status" value="1"/>
</dbReference>
<keyword evidence="1" id="KW-0539">Nucleus</keyword>
<dbReference type="GeneID" id="34553796"/>
<dbReference type="STRING" id="1209926.A0A1G4BSC2"/>
<dbReference type="Pfam" id="PF04082">
    <property type="entry name" value="Fungal_trans"/>
    <property type="match status" value="1"/>
</dbReference>
<dbReference type="AlphaFoldDB" id="A0A1G4BSC2"/>
<comment type="caution">
    <text evidence="3">The sequence shown here is derived from an EMBL/GenBank/DDBJ whole genome shotgun (WGS) entry which is preliminary data.</text>
</comment>
<dbReference type="InterPro" id="IPR050987">
    <property type="entry name" value="AtrR-like"/>
</dbReference>
<dbReference type="GO" id="GO:0003677">
    <property type="term" value="F:DNA binding"/>
    <property type="evidence" value="ECO:0007669"/>
    <property type="project" value="InterPro"/>
</dbReference>
<evidence type="ECO:0000313" key="4">
    <source>
        <dbReference type="Proteomes" id="UP000176998"/>
    </source>
</evidence>
<accession>A0A1G4BSC2</accession>
<evidence type="ECO:0000313" key="3">
    <source>
        <dbReference type="EMBL" id="OHF04290.1"/>
    </source>
</evidence>
<evidence type="ECO:0000259" key="2">
    <source>
        <dbReference type="SMART" id="SM00906"/>
    </source>
</evidence>
<dbReference type="GO" id="GO:0006351">
    <property type="term" value="P:DNA-templated transcription"/>
    <property type="evidence" value="ECO:0007669"/>
    <property type="project" value="InterPro"/>
</dbReference>
<dbReference type="GO" id="GO:0008270">
    <property type="term" value="F:zinc ion binding"/>
    <property type="evidence" value="ECO:0007669"/>
    <property type="project" value="InterPro"/>
</dbReference>
<sequence length="643" mass="71377">MTEEPEMRFQNSRSDKSIATDRLHPIPKARYGFKGNCMRLVPVAQGNEEKIDLLDKRLANIESLLLKQQGTASPQCSCSTSTPETSLPKATTSAKAASHIATVFDEGEEVPPVEGPSSLKFQLAATRKLTEAAAIEIGTSCYVNALATARRVAGSQSPRGDAEQQKAQRPLTYRSMPLPPTSAVINILRQLKESPPNNFFVLRCFLTCSQFIDLCRNVYFSVDDYTSIDFIIVNSGLHYLFIEYFCPVGNSDLQKQHLAWGSMCRNALAAAVGSISAGLSAKVENVQALILGSIHAIEMAKPWLAWRLVCLAAQICMAAGFHDESLIAADDKDTRSVKALLFWHIYGLEKTLSLRVGRASMIGDCDILIPKGQESMSLPRLWASEKIVPFWVSNASIHGKLYDLLYSRSAQLVSQEALSDRADLLLADLRMTEPIDLINSIVASAYSATPMTRLEDVLAVSSKVMYYTTATLICRAKTSRASVPRFSPDCLEYARATIDAHLECIPLMGNNLHIVNLYLHWRLLQTPFIPLLVVFCHIVETEDRDDAQRLKSFADSLEQGANLSPSAKEFYHITRELNTIAEKHIETSSEQDWASVPSLSTFGLSQYFPANTLTENYPLTSEHVQSTQDMEMMFDEQDVMGFF</sequence>
<dbReference type="OrthoDB" id="103819at2759"/>
<dbReference type="SMART" id="SM00906">
    <property type="entry name" value="Fungal_trans"/>
    <property type="match status" value="1"/>
</dbReference>
<dbReference type="RefSeq" id="XP_022481425.1">
    <property type="nucleotide sequence ID" value="XM_022612286.1"/>
</dbReference>
<dbReference type="Proteomes" id="UP000176998">
    <property type="component" value="Unassembled WGS sequence"/>
</dbReference>
<evidence type="ECO:0000256" key="1">
    <source>
        <dbReference type="ARBA" id="ARBA00023242"/>
    </source>
</evidence>
<gene>
    <name evidence="3" type="ORF">CORC01_00629</name>
</gene>
<dbReference type="InterPro" id="IPR007219">
    <property type="entry name" value="XnlR_reg_dom"/>
</dbReference>
<feature type="domain" description="Xylanolytic transcriptional activator regulatory" evidence="2">
    <location>
        <begin position="305"/>
        <end position="378"/>
    </location>
</feature>
<dbReference type="GO" id="GO:0003700">
    <property type="term" value="F:DNA-binding transcription factor activity"/>
    <property type="evidence" value="ECO:0007669"/>
    <property type="project" value="InterPro"/>
</dbReference>
<dbReference type="PANTHER" id="PTHR46910">
    <property type="entry name" value="TRANSCRIPTION FACTOR PDR1"/>
    <property type="match status" value="1"/>
</dbReference>
<dbReference type="EMBL" id="MJBS01000003">
    <property type="protein sequence ID" value="OHF04290.1"/>
    <property type="molecule type" value="Genomic_DNA"/>
</dbReference>